<gene>
    <name evidence="1" type="ORF">SAMN05428964_105140</name>
</gene>
<proteinExistence type="predicted"/>
<dbReference type="EMBL" id="OBMM01000005">
    <property type="protein sequence ID" value="SOC26587.1"/>
    <property type="molecule type" value="Genomic_DNA"/>
</dbReference>
<protein>
    <recommendedName>
        <fullName evidence="3">Tyrosine specific protein phosphatases domain-containing protein</fullName>
    </recommendedName>
</protein>
<sequence length="175" mass="19051">MKVLTSSVQAVEELVSFLTRNGRMPYLVLGLMPEGEFHHKFPRKPKFSDGIRYESIPMGDTDTKIPLLRGGSVMPPSKEDAAAILAMAREVMQVAPSATVVIHCNMGVSRSVAAAALFRAVEFGPGREADIPSQLRKDAGLEDFEDLSPLAILIRYGDELLGRDGRLVAALLSDR</sequence>
<evidence type="ECO:0008006" key="3">
    <source>
        <dbReference type="Google" id="ProtNLM"/>
    </source>
</evidence>
<dbReference type="RefSeq" id="WP_097052712.1">
    <property type="nucleotide sequence ID" value="NZ_OBMM01000005.1"/>
</dbReference>
<organism evidence="1 2">
    <name type="scientific">Thalassospira xiamenensis</name>
    <dbReference type="NCBI Taxonomy" id="220697"/>
    <lineage>
        <taxon>Bacteria</taxon>
        <taxon>Pseudomonadati</taxon>
        <taxon>Pseudomonadota</taxon>
        <taxon>Alphaproteobacteria</taxon>
        <taxon>Rhodospirillales</taxon>
        <taxon>Thalassospiraceae</taxon>
        <taxon>Thalassospira</taxon>
    </lineage>
</organism>
<name>A0A285TS39_9PROT</name>
<dbReference type="AlphaFoldDB" id="A0A285TS39"/>
<accession>A0A285TS39</accession>
<evidence type="ECO:0000313" key="1">
    <source>
        <dbReference type="EMBL" id="SOC26587.1"/>
    </source>
</evidence>
<reference evidence="1 2" key="1">
    <citation type="submission" date="2017-08" db="EMBL/GenBank/DDBJ databases">
        <authorList>
            <person name="de Groot N.N."/>
        </authorList>
    </citation>
    <scope>NUCLEOTIDE SEQUENCE [LARGE SCALE GENOMIC DNA]</scope>
    <source>
        <strain evidence="1 2">USBA 78</strain>
    </source>
</reference>
<dbReference type="Proteomes" id="UP000219068">
    <property type="component" value="Unassembled WGS sequence"/>
</dbReference>
<dbReference type="InterPro" id="IPR029021">
    <property type="entry name" value="Prot-tyrosine_phosphatase-like"/>
</dbReference>
<evidence type="ECO:0000313" key="2">
    <source>
        <dbReference type="Proteomes" id="UP000219068"/>
    </source>
</evidence>
<dbReference type="Gene3D" id="3.90.190.10">
    <property type="entry name" value="Protein tyrosine phosphatase superfamily"/>
    <property type="match status" value="1"/>
</dbReference>
<dbReference type="SUPFAM" id="SSF52799">
    <property type="entry name" value="(Phosphotyrosine protein) phosphatases II"/>
    <property type="match status" value="1"/>
</dbReference>